<sequence length="274" mass="32552">MRTLSFLLLMSVLFISCRSNDLIRPGDTIEVAFEKAMNQYREGDYPEAAQAFETVVSIGRGTDIGQEAQYYLAESYYNDRRYLLAASEYERYAQFYPNSFRREVVDFKRAECYYFLSPRYRLDQSYTRRAIENLRLFNSRFPDSEYAEKSAQYIIELREKLARKKYEAANFYKRTSRYEAAAIYYDLVIDDYPETEWAERSLAEQMEAYILYAENSVPERQEERFRLALESYNTYMQLFPRGEYRSRMEELFDRAQDGLDGIAGNIRPSTSSTQ</sequence>
<dbReference type="PROSITE" id="PS51257">
    <property type="entry name" value="PROKAR_LIPOPROTEIN"/>
    <property type="match status" value="1"/>
</dbReference>
<keyword evidence="6" id="KW-1185">Reference proteome</keyword>
<evidence type="ECO:0000313" key="6">
    <source>
        <dbReference type="Proteomes" id="UP000245533"/>
    </source>
</evidence>
<organism evidence="5 6">
    <name type="scientific">Rhodohalobacter mucosus</name>
    <dbReference type="NCBI Taxonomy" id="2079485"/>
    <lineage>
        <taxon>Bacteria</taxon>
        <taxon>Pseudomonadati</taxon>
        <taxon>Balneolota</taxon>
        <taxon>Balneolia</taxon>
        <taxon>Balneolales</taxon>
        <taxon>Balneolaceae</taxon>
        <taxon>Rhodohalobacter</taxon>
    </lineage>
</organism>
<gene>
    <name evidence="5" type="ORF">DDZ15_07400</name>
</gene>
<keyword evidence="2" id="KW-0472">Membrane</keyword>
<name>A0A316TVF3_9BACT</name>
<dbReference type="Pfam" id="PF13525">
    <property type="entry name" value="YfiO"/>
    <property type="match status" value="1"/>
</dbReference>
<proteinExistence type="predicted"/>
<dbReference type="InterPro" id="IPR017689">
    <property type="entry name" value="BamD"/>
</dbReference>
<feature type="domain" description="Outer membrane lipoprotein BamD-like" evidence="4">
    <location>
        <begin position="30"/>
        <end position="218"/>
    </location>
</feature>
<evidence type="ECO:0000313" key="5">
    <source>
        <dbReference type="EMBL" id="PWN07085.1"/>
    </source>
</evidence>
<dbReference type="RefSeq" id="WP_109646434.1">
    <property type="nucleotide sequence ID" value="NZ_QGGB01000005.1"/>
</dbReference>
<dbReference type="OrthoDB" id="9770761at2"/>
<dbReference type="Gene3D" id="1.25.40.10">
    <property type="entry name" value="Tetratricopeptide repeat domain"/>
    <property type="match status" value="1"/>
</dbReference>
<keyword evidence="3" id="KW-0998">Cell outer membrane</keyword>
<dbReference type="InterPro" id="IPR039565">
    <property type="entry name" value="BamD-like"/>
</dbReference>
<dbReference type="SUPFAM" id="SSF48452">
    <property type="entry name" value="TPR-like"/>
    <property type="match status" value="1"/>
</dbReference>
<dbReference type="NCBIfam" id="TIGR03302">
    <property type="entry name" value="OM_YfiO"/>
    <property type="match status" value="1"/>
</dbReference>
<comment type="caution">
    <text evidence="5">The sequence shown here is derived from an EMBL/GenBank/DDBJ whole genome shotgun (WGS) entry which is preliminary data.</text>
</comment>
<accession>A0A316TVF3</accession>
<reference evidence="5 6" key="1">
    <citation type="submission" date="2018-05" db="EMBL/GenBank/DDBJ databases">
        <title>Rhodohalobacter halophilus gen. nov., sp. nov., a moderately halophilic member of the family Balneolaceae.</title>
        <authorList>
            <person name="Liu Z.-W."/>
        </authorList>
    </citation>
    <scope>NUCLEOTIDE SEQUENCE [LARGE SCALE GENOMIC DNA]</scope>
    <source>
        <strain evidence="5 6">8A47</strain>
    </source>
</reference>
<evidence type="ECO:0000256" key="1">
    <source>
        <dbReference type="ARBA" id="ARBA00022729"/>
    </source>
</evidence>
<dbReference type="Proteomes" id="UP000245533">
    <property type="component" value="Unassembled WGS sequence"/>
</dbReference>
<dbReference type="InterPro" id="IPR011990">
    <property type="entry name" value="TPR-like_helical_dom_sf"/>
</dbReference>
<protein>
    <submittedName>
        <fullName evidence="5">Outer membrane protein assembly factor BamD</fullName>
    </submittedName>
</protein>
<dbReference type="EMBL" id="QGGB01000005">
    <property type="protein sequence ID" value="PWN07085.1"/>
    <property type="molecule type" value="Genomic_DNA"/>
</dbReference>
<evidence type="ECO:0000259" key="4">
    <source>
        <dbReference type="Pfam" id="PF13525"/>
    </source>
</evidence>
<dbReference type="AlphaFoldDB" id="A0A316TVF3"/>
<keyword evidence="1" id="KW-0732">Signal</keyword>
<evidence type="ECO:0000256" key="2">
    <source>
        <dbReference type="ARBA" id="ARBA00023136"/>
    </source>
</evidence>
<evidence type="ECO:0000256" key="3">
    <source>
        <dbReference type="ARBA" id="ARBA00023237"/>
    </source>
</evidence>